<dbReference type="GO" id="GO:0005840">
    <property type="term" value="C:ribosome"/>
    <property type="evidence" value="ECO:0007669"/>
    <property type="project" value="UniProtKB-KW"/>
</dbReference>
<dbReference type="GO" id="GO:1990904">
    <property type="term" value="C:ribonucleoprotein complex"/>
    <property type="evidence" value="ECO:0007669"/>
    <property type="project" value="UniProtKB-KW"/>
</dbReference>
<organism evidence="8">
    <name type="scientific">Octopus bimaculoides</name>
    <name type="common">California two-spotted octopus</name>
    <dbReference type="NCBI Taxonomy" id="37653"/>
    <lineage>
        <taxon>Eukaryota</taxon>
        <taxon>Metazoa</taxon>
        <taxon>Spiralia</taxon>
        <taxon>Lophotrochozoa</taxon>
        <taxon>Mollusca</taxon>
        <taxon>Cephalopoda</taxon>
        <taxon>Coleoidea</taxon>
        <taxon>Octopodiformes</taxon>
        <taxon>Octopoda</taxon>
        <taxon>Incirrata</taxon>
        <taxon>Octopodidae</taxon>
        <taxon>Octopus</taxon>
    </lineage>
</organism>
<comment type="subcellular location">
    <subcellularLocation>
        <location evidence="1">Mitochondrion</location>
    </subcellularLocation>
</comment>
<dbReference type="InterPro" id="IPR052008">
    <property type="entry name" value="Mitoribosomal_protein_bL33"/>
</dbReference>
<reference evidence="8" key="1">
    <citation type="submission" date="2015-07" db="EMBL/GenBank/DDBJ databases">
        <title>MeaNS - Measles Nucleotide Surveillance Program.</title>
        <authorList>
            <person name="Tran T."/>
            <person name="Druce J."/>
        </authorList>
    </citation>
    <scope>NUCLEOTIDE SEQUENCE</scope>
    <source>
        <strain evidence="8">UCB-OBI-ISO-001</strain>
        <tissue evidence="8">Gonad</tissue>
    </source>
</reference>
<proteinExistence type="inferred from homology"/>
<evidence type="ECO:0000256" key="7">
    <source>
        <dbReference type="ARBA" id="ARBA00035436"/>
    </source>
</evidence>
<sequence>MHQFVKSGKVLLVLMESCAGTGHKFAAVRLKSADKAAMIRFDPWVQQRVLYKEKKKLKTL</sequence>
<evidence type="ECO:0000256" key="5">
    <source>
        <dbReference type="ARBA" id="ARBA00023274"/>
    </source>
</evidence>
<accession>A0A0L8GK65</accession>
<evidence type="ECO:0000256" key="1">
    <source>
        <dbReference type="ARBA" id="ARBA00004173"/>
    </source>
</evidence>
<dbReference type="PANTHER" id="PTHR47037:SF1">
    <property type="entry name" value="LARGE RIBOSOMAL SUBUNIT PROTEIN BL33M"/>
    <property type="match status" value="1"/>
</dbReference>
<dbReference type="InterPro" id="IPR011332">
    <property type="entry name" value="Ribosomal_zn-bd"/>
</dbReference>
<evidence type="ECO:0000313" key="8">
    <source>
        <dbReference type="EMBL" id="KOF77397.1"/>
    </source>
</evidence>
<keyword evidence="3" id="KW-0689">Ribosomal protein</keyword>
<keyword evidence="5" id="KW-0687">Ribonucleoprotein</keyword>
<keyword evidence="4" id="KW-0496">Mitochondrion</keyword>
<comment type="similarity">
    <text evidence="2">Belongs to the bacterial ribosomal protein bL33 family.</text>
</comment>
<dbReference type="SUPFAM" id="SSF57829">
    <property type="entry name" value="Zn-binding ribosomal proteins"/>
    <property type="match status" value="1"/>
</dbReference>
<dbReference type="PANTHER" id="PTHR47037">
    <property type="entry name" value="39S RIBOSOMAL PROTEIN L33, MITOCHONDRIAL"/>
    <property type="match status" value="1"/>
</dbReference>
<name>A0A0L8GK65_OCTBM</name>
<evidence type="ECO:0000256" key="4">
    <source>
        <dbReference type="ARBA" id="ARBA00023128"/>
    </source>
</evidence>
<evidence type="ECO:0000256" key="6">
    <source>
        <dbReference type="ARBA" id="ARBA00035275"/>
    </source>
</evidence>
<dbReference type="EMBL" id="KQ421461">
    <property type="protein sequence ID" value="KOF77397.1"/>
    <property type="molecule type" value="Genomic_DNA"/>
</dbReference>
<dbReference type="InterPro" id="IPR038584">
    <property type="entry name" value="Ribosomal_bL33_sf"/>
</dbReference>
<protein>
    <recommendedName>
        <fullName evidence="6">Large ribosomal subunit protein bL33m</fullName>
    </recommendedName>
    <alternativeName>
        <fullName evidence="7">39S ribosomal protein L33, mitochondrial</fullName>
    </alternativeName>
</protein>
<dbReference type="Gene3D" id="2.20.28.120">
    <property type="entry name" value="Ribosomal protein L33"/>
    <property type="match status" value="1"/>
</dbReference>
<evidence type="ECO:0000256" key="3">
    <source>
        <dbReference type="ARBA" id="ARBA00022980"/>
    </source>
</evidence>
<dbReference type="GO" id="GO:0006412">
    <property type="term" value="P:translation"/>
    <property type="evidence" value="ECO:0007669"/>
    <property type="project" value="InterPro"/>
</dbReference>
<evidence type="ECO:0000256" key="2">
    <source>
        <dbReference type="ARBA" id="ARBA00007596"/>
    </source>
</evidence>
<dbReference type="GO" id="GO:0005739">
    <property type="term" value="C:mitochondrion"/>
    <property type="evidence" value="ECO:0007669"/>
    <property type="project" value="UniProtKB-SubCell"/>
</dbReference>
<gene>
    <name evidence="8" type="ORF">OCBIM_22032154mg</name>
</gene>
<dbReference type="AlphaFoldDB" id="A0A0L8GK65"/>